<name>A0ABT1FZW6_9CORY</name>
<sequence length="148" mass="15845">MTTSRIPAVLVLADGTRFPGFAFGAAEAGASAESLEGTCTHTVDMFGYQREMTSPERKGEILVFAAPQVGNVGWNSEDSAGDGSITPAAVVVRDVSRIPSNFRAQRTLEEELRNQGVTGIRGVDTRKLVRHLSKTGPQQATIQIQEAK</sequence>
<keyword evidence="3" id="KW-1185">Reference proteome</keyword>
<reference evidence="2" key="1">
    <citation type="submission" date="2022-05" db="EMBL/GenBank/DDBJ databases">
        <title>Corynebacterium sp. TA-R-1 sp. nov., isolated from human feces.</title>
        <authorList>
            <person name="Shamsuzzaman M."/>
            <person name="Dahal R.H."/>
        </authorList>
    </citation>
    <scope>NUCLEOTIDE SEQUENCE</scope>
    <source>
        <strain evidence="2">TA-R-1</strain>
    </source>
</reference>
<organism evidence="2 3">
    <name type="scientific">Corynebacterium stercoris</name>
    <dbReference type="NCBI Taxonomy" id="2943490"/>
    <lineage>
        <taxon>Bacteria</taxon>
        <taxon>Bacillati</taxon>
        <taxon>Actinomycetota</taxon>
        <taxon>Actinomycetes</taxon>
        <taxon>Mycobacteriales</taxon>
        <taxon>Corynebacteriaceae</taxon>
        <taxon>Corynebacterium</taxon>
    </lineage>
</organism>
<feature type="domain" description="Carbamoyl-phosphate synthase small subunit N-terminal" evidence="1">
    <location>
        <begin position="6"/>
        <end position="143"/>
    </location>
</feature>
<evidence type="ECO:0000313" key="2">
    <source>
        <dbReference type="EMBL" id="MCP1387142.1"/>
    </source>
</evidence>
<dbReference type="InterPro" id="IPR036480">
    <property type="entry name" value="CarbP_synth_ssu_N_sf"/>
</dbReference>
<evidence type="ECO:0000259" key="1">
    <source>
        <dbReference type="SMART" id="SM01097"/>
    </source>
</evidence>
<dbReference type="SUPFAM" id="SSF52021">
    <property type="entry name" value="Carbamoyl phosphate synthetase, small subunit N-terminal domain"/>
    <property type="match status" value="1"/>
</dbReference>
<proteinExistence type="predicted"/>
<dbReference type="RefSeq" id="WP_253576157.1">
    <property type="nucleotide sequence ID" value="NZ_JAMFTQ010000002.1"/>
</dbReference>
<dbReference type="Gene3D" id="3.50.30.20">
    <property type="entry name" value="Carbamoyl-phosphate synthase small subunit, N-terminal domain"/>
    <property type="match status" value="1"/>
</dbReference>
<evidence type="ECO:0000313" key="3">
    <source>
        <dbReference type="Proteomes" id="UP001204000"/>
    </source>
</evidence>
<protein>
    <recommendedName>
        <fullName evidence="1">Carbamoyl-phosphate synthase small subunit N-terminal domain-containing protein</fullName>
    </recommendedName>
</protein>
<dbReference type="EMBL" id="JAMFTQ010000002">
    <property type="protein sequence ID" value="MCP1387142.1"/>
    <property type="molecule type" value="Genomic_DNA"/>
</dbReference>
<dbReference type="SMART" id="SM01097">
    <property type="entry name" value="CPSase_sm_chain"/>
    <property type="match status" value="1"/>
</dbReference>
<dbReference type="Proteomes" id="UP001204000">
    <property type="component" value="Unassembled WGS sequence"/>
</dbReference>
<dbReference type="Pfam" id="PF00988">
    <property type="entry name" value="CPSase_sm_chain"/>
    <property type="match status" value="1"/>
</dbReference>
<accession>A0ABT1FZW6</accession>
<comment type="caution">
    <text evidence="2">The sequence shown here is derived from an EMBL/GenBank/DDBJ whole genome shotgun (WGS) entry which is preliminary data.</text>
</comment>
<dbReference type="InterPro" id="IPR002474">
    <property type="entry name" value="CarbamoylP_synth_ssu_N"/>
</dbReference>
<gene>
    <name evidence="2" type="ORF">M5J20_02905</name>
</gene>